<comment type="caution">
    <text evidence="1">The sequence shown here is derived from an EMBL/GenBank/DDBJ whole genome shotgun (WGS) entry which is preliminary data.</text>
</comment>
<evidence type="ECO:0000313" key="1">
    <source>
        <dbReference type="EMBL" id="MFC3200987.1"/>
    </source>
</evidence>
<keyword evidence="2" id="KW-1185">Reference proteome</keyword>
<proteinExistence type="predicted"/>
<dbReference type="EMBL" id="JBHRSX010000012">
    <property type="protein sequence ID" value="MFC3200987.1"/>
    <property type="molecule type" value="Genomic_DNA"/>
</dbReference>
<dbReference type="Proteomes" id="UP001595477">
    <property type="component" value="Unassembled WGS sequence"/>
</dbReference>
<accession>A0ABV7JUT5</accession>
<gene>
    <name evidence="1" type="ORF">ACFOEW_04020</name>
</gene>
<dbReference type="RefSeq" id="WP_241155612.1">
    <property type="nucleotide sequence ID" value="NZ_JBHRSX010000012.1"/>
</dbReference>
<organism evidence="1 2">
    <name type="scientific">Alteromonas oceani</name>
    <dbReference type="NCBI Taxonomy" id="2071609"/>
    <lineage>
        <taxon>Bacteria</taxon>
        <taxon>Pseudomonadati</taxon>
        <taxon>Pseudomonadota</taxon>
        <taxon>Gammaproteobacteria</taxon>
        <taxon>Alteromonadales</taxon>
        <taxon>Alteromonadaceae</taxon>
        <taxon>Alteromonas/Salinimonas group</taxon>
        <taxon>Alteromonas</taxon>
    </lineage>
</organism>
<evidence type="ECO:0000313" key="2">
    <source>
        <dbReference type="Proteomes" id="UP001595477"/>
    </source>
</evidence>
<sequence>MESIAQLERWMTAISEPHIVLGYGSLMNGDSRSRHSGIPHDGVEVEVFGFERGWITRSEPELQTYVGAYQKKDGWLNAQLVPTHLDPALQKREQDYRFTPVTIDQLNFELADDLTERLIDWLKLRDIWICESLKVEPSSADYPVHQSYIDTCLAGCLELGGEAAARRFIASTTGWQHHRVNDREAPRYPRAAVVNPAYFAVIDQLLDNPS</sequence>
<reference evidence="2" key="1">
    <citation type="journal article" date="2019" name="Int. J. Syst. Evol. Microbiol.">
        <title>The Global Catalogue of Microorganisms (GCM) 10K type strain sequencing project: providing services to taxonomists for standard genome sequencing and annotation.</title>
        <authorList>
            <consortium name="The Broad Institute Genomics Platform"/>
            <consortium name="The Broad Institute Genome Sequencing Center for Infectious Disease"/>
            <person name="Wu L."/>
            <person name="Ma J."/>
        </authorList>
    </citation>
    <scope>NUCLEOTIDE SEQUENCE [LARGE SCALE GENOMIC DNA]</scope>
    <source>
        <strain evidence="2">KCTC 52449</strain>
    </source>
</reference>
<protein>
    <submittedName>
        <fullName evidence="1">Gamma-glutamylcyclotransferase</fullName>
    </submittedName>
</protein>
<name>A0ABV7JUT5_9ALTE</name>